<keyword evidence="1" id="KW-1133">Transmembrane helix</keyword>
<keyword evidence="1" id="KW-0472">Membrane</keyword>
<protein>
    <submittedName>
        <fullName evidence="2">Uncharacterized protein</fullName>
    </submittedName>
</protein>
<dbReference type="Proteomes" id="UP001233999">
    <property type="component" value="Unassembled WGS sequence"/>
</dbReference>
<keyword evidence="1" id="KW-0812">Transmembrane</keyword>
<keyword evidence="3" id="KW-1185">Reference proteome</keyword>
<evidence type="ECO:0000313" key="3">
    <source>
        <dbReference type="Proteomes" id="UP001233999"/>
    </source>
</evidence>
<gene>
    <name evidence="2" type="ORF">L9F63_021318</name>
</gene>
<proteinExistence type="predicted"/>
<reference evidence="2" key="2">
    <citation type="submission" date="2023-05" db="EMBL/GenBank/DDBJ databases">
        <authorList>
            <person name="Fouks B."/>
        </authorList>
    </citation>
    <scope>NUCLEOTIDE SEQUENCE</scope>
    <source>
        <strain evidence="2">Stay&amp;Tobe</strain>
        <tissue evidence="2">Testes</tissue>
    </source>
</reference>
<feature type="non-terminal residue" evidence="2">
    <location>
        <position position="1"/>
    </location>
</feature>
<feature type="non-terminal residue" evidence="2">
    <location>
        <position position="58"/>
    </location>
</feature>
<name>A0AAD7ZP69_DIPPU</name>
<sequence>IKIQSVIYFIISIAFDSPRVACKMFSLLLCNILNTYFILHFQYRNLNIEFFPQFCNSI</sequence>
<comment type="caution">
    <text evidence="2">The sequence shown here is derived from an EMBL/GenBank/DDBJ whole genome shotgun (WGS) entry which is preliminary data.</text>
</comment>
<organism evidence="2 3">
    <name type="scientific">Diploptera punctata</name>
    <name type="common">Pacific beetle cockroach</name>
    <dbReference type="NCBI Taxonomy" id="6984"/>
    <lineage>
        <taxon>Eukaryota</taxon>
        <taxon>Metazoa</taxon>
        <taxon>Ecdysozoa</taxon>
        <taxon>Arthropoda</taxon>
        <taxon>Hexapoda</taxon>
        <taxon>Insecta</taxon>
        <taxon>Pterygota</taxon>
        <taxon>Neoptera</taxon>
        <taxon>Polyneoptera</taxon>
        <taxon>Dictyoptera</taxon>
        <taxon>Blattodea</taxon>
        <taxon>Blaberoidea</taxon>
        <taxon>Blaberidae</taxon>
        <taxon>Diplopterinae</taxon>
        <taxon>Diploptera</taxon>
    </lineage>
</organism>
<reference evidence="2" key="1">
    <citation type="journal article" date="2023" name="IScience">
        <title>Live-bearing cockroach genome reveals convergent evolutionary mechanisms linked to viviparity in insects and beyond.</title>
        <authorList>
            <person name="Fouks B."/>
            <person name="Harrison M.C."/>
            <person name="Mikhailova A.A."/>
            <person name="Marchal E."/>
            <person name="English S."/>
            <person name="Carruthers M."/>
            <person name="Jennings E.C."/>
            <person name="Chiamaka E.L."/>
            <person name="Frigard R.A."/>
            <person name="Pippel M."/>
            <person name="Attardo G.M."/>
            <person name="Benoit J.B."/>
            <person name="Bornberg-Bauer E."/>
            <person name="Tobe S.S."/>
        </authorList>
    </citation>
    <scope>NUCLEOTIDE SEQUENCE</scope>
    <source>
        <strain evidence="2">Stay&amp;Tobe</strain>
    </source>
</reference>
<dbReference type="EMBL" id="JASPKZ010007428">
    <property type="protein sequence ID" value="KAJ9584359.1"/>
    <property type="molecule type" value="Genomic_DNA"/>
</dbReference>
<evidence type="ECO:0000256" key="1">
    <source>
        <dbReference type="SAM" id="Phobius"/>
    </source>
</evidence>
<accession>A0AAD7ZP69</accession>
<evidence type="ECO:0000313" key="2">
    <source>
        <dbReference type="EMBL" id="KAJ9584359.1"/>
    </source>
</evidence>
<feature type="transmembrane region" description="Helical" evidence="1">
    <location>
        <begin position="20"/>
        <end position="39"/>
    </location>
</feature>
<dbReference type="AlphaFoldDB" id="A0AAD7ZP69"/>